<accession>A0A6A5WCM2</accession>
<dbReference type="OrthoDB" id="4186099at2759"/>
<proteinExistence type="predicted"/>
<dbReference type="EMBL" id="ML977597">
    <property type="protein sequence ID" value="KAF1999187.1"/>
    <property type="molecule type" value="Genomic_DNA"/>
</dbReference>
<reference evidence="2" key="1">
    <citation type="journal article" date="2020" name="Stud. Mycol.">
        <title>101 Dothideomycetes genomes: a test case for predicting lifestyles and emergence of pathogens.</title>
        <authorList>
            <person name="Haridas S."/>
            <person name="Albert R."/>
            <person name="Binder M."/>
            <person name="Bloem J."/>
            <person name="Labutti K."/>
            <person name="Salamov A."/>
            <person name="Andreopoulos B."/>
            <person name="Baker S."/>
            <person name="Barry K."/>
            <person name="Bills G."/>
            <person name="Bluhm B."/>
            <person name="Cannon C."/>
            <person name="Castanera R."/>
            <person name="Culley D."/>
            <person name="Daum C."/>
            <person name="Ezra D."/>
            <person name="Gonzalez J."/>
            <person name="Henrissat B."/>
            <person name="Kuo A."/>
            <person name="Liang C."/>
            <person name="Lipzen A."/>
            <person name="Lutzoni F."/>
            <person name="Magnuson J."/>
            <person name="Mondo S."/>
            <person name="Nolan M."/>
            <person name="Ohm R."/>
            <person name="Pangilinan J."/>
            <person name="Park H.-J."/>
            <person name="Ramirez L."/>
            <person name="Alfaro M."/>
            <person name="Sun H."/>
            <person name="Tritt A."/>
            <person name="Yoshinaga Y."/>
            <person name="Zwiers L.-H."/>
            <person name="Turgeon B."/>
            <person name="Goodwin S."/>
            <person name="Spatafora J."/>
            <person name="Crous P."/>
            <person name="Grigoriev I."/>
        </authorList>
    </citation>
    <scope>NUCLEOTIDE SEQUENCE</scope>
    <source>
        <strain evidence="2">CBS 123094</strain>
    </source>
</reference>
<dbReference type="AlphaFoldDB" id="A0A6A5WCM2"/>
<dbReference type="Proteomes" id="UP000799779">
    <property type="component" value="Unassembled WGS sequence"/>
</dbReference>
<sequence length="101" mass="11230">MRFSTTLLAISAAFSMTAVANNCFKDWFYCGHDLMKTGEYEQLITDTLKTQAKIEFPTEEMKKHTLFFCNDDGGITYKKICPSGCAFGGAQTNDFCIGAVQ</sequence>
<protein>
    <submittedName>
        <fullName evidence="2">Uncharacterized protein</fullName>
    </submittedName>
</protein>
<name>A0A6A5WCM2_9PLEO</name>
<evidence type="ECO:0000313" key="2">
    <source>
        <dbReference type="EMBL" id="KAF1999187.1"/>
    </source>
</evidence>
<evidence type="ECO:0000313" key="3">
    <source>
        <dbReference type="Proteomes" id="UP000799779"/>
    </source>
</evidence>
<gene>
    <name evidence="2" type="ORF">P154DRAFT_621063</name>
</gene>
<feature type="chain" id="PRO_5025648510" evidence="1">
    <location>
        <begin position="21"/>
        <end position="101"/>
    </location>
</feature>
<keyword evidence="1" id="KW-0732">Signal</keyword>
<feature type="signal peptide" evidence="1">
    <location>
        <begin position="1"/>
        <end position="20"/>
    </location>
</feature>
<evidence type="ECO:0000256" key="1">
    <source>
        <dbReference type="SAM" id="SignalP"/>
    </source>
</evidence>
<keyword evidence="3" id="KW-1185">Reference proteome</keyword>
<organism evidence="2 3">
    <name type="scientific">Amniculicola lignicola CBS 123094</name>
    <dbReference type="NCBI Taxonomy" id="1392246"/>
    <lineage>
        <taxon>Eukaryota</taxon>
        <taxon>Fungi</taxon>
        <taxon>Dikarya</taxon>
        <taxon>Ascomycota</taxon>
        <taxon>Pezizomycotina</taxon>
        <taxon>Dothideomycetes</taxon>
        <taxon>Pleosporomycetidae</taxon>
        <taxon>Pleosporales</taxon>
        <taxon>Amniculicolaceae</taxon>
        <taxon>Amniculicola</taxon>
    </lineage>
</organism>